<protein>
    <recommendedName>
        <fullName evidence="4">HTH hxlR-type domain-containing protein</fullName>
    </recommendedName>
</protein>
<dbReference type="Gene3D" id="1.10.10.10">
    <property type="entry name" value="Winged helix-like DNA-binding domain superfamily/Winged helix DNA-binding domain"/>
    <property type="match status" value="1"/>
</dbReference>
<dbReference type="SUPFAM" id="SSF46785">
    <property type="entry name" value="Winged helix' DNA-binding domain"/>
    <property type="match status" value="1"/>
</dbReference>
<evidence type="ECO:0000259" key="4">
    <source>
        <dbReference type="PROSITE" id="PS51118"/>
    </source>
</evidence>
<name>A0A8J3XVA4_9ACTN</name>
<dbReference type="Proteomes" id="UP000605992">
    <property type="component" value="Unassembled WGS sequence"/>
</dbReference>
<keyword evidence="6" id="KW-1185">Reference proteome</keyword>
<keyword evidence="1" id="KW-0805">Transcription regulation</keyword>
<comment type="caution">
    <text evidence="5">The sequence shown here is derived from an EMBL/GenBank/DDBJ whole genome shotgun (WGS) entry which is preliminary data.</text>
</comment>
<evidence type="ECO:0000256" key="2">
    <source>
        <dbReference type="ARBA" id="ARBA00023125"/>
    </source>
</evidence>
<reference evidence="5" key="1">
    <citation type="submission" date="2021-01" db="EMBL/GenBank/DDBJ databases">
        <title>Whole genome shotgun sequence of Planotetraspora thailandica NBRC 104271.</title>
        <authorList>
            <person name="Komaki H."/>
            <person name="Tamura T."/>
        </authorList>
    </citation>
    <scope>NUCLEOTIDE SEQUENCE</scope>
    <source>
        <strain evidence="5">NBRC 104271</strain>
    </source>
</reference>
<dbReference type="PROSITE" id="PS51118">
    <property type="entry name" value="HTH_HXLR"/>
    <property type="match status" value="1"/>
</dbReference>
<dbReference type="PANTHER" id="PTHR33204:SF37">
    <property type="entry name" value="HTH-TYPE TRANSCRIPTIONAL REGULATOR YODB"/>
    <property type="match status" value="1"/>
</dbReference>
<feature type="domain" description="HTH hxlR-type" evidence="4">
    <location>
        <begin position="14"/>
        <end position="117"/>
    </location>
</feature>
<dbReference type="AlphaFoldDB" id="A0A8J3XVA4"/>
<dbReference type="EMBL" id="BOOR01000012">
    <property type="protein sequence ID" value="GII54079.1"/>
    <property type="molecule type" value="Genomic_DNA"/>
</dbReference>
<organism evidence="5 6">
    <name type="scientific">Planotetraspora thailandica</name>
    <dbReference type="NCBI Taxonomy" id="487172"/>
    <lineage>
        <taxon>Bacteria</taxon>
        <taxon>Bacillati</taxon>
        <taxon>Actinomycetota</taxon>
        <taxon>Actinomycetes</taxon>
        <taxon>Streptosporangiales</taxon>
        <taxon>Streptosporangiaceae</taxon>
        <taxon>Planotetraspora</taxon>
    </lineage>
</organism>
<dbReference type="PANTHER" id="PTHR33204">
    <property type="entry name" value="TRANSCRIPTIONAL REGULATOR, MARR FAMILY"/>
    <property type="match status" value="1"/>
</dbReference>
<evidence type="ECO:0000256" key="3">
    <source>
        <dbReference type="ARBA" id="ARBA00023163"/>
    </source>
</evidence>
<dbReference type="InterPro" id="IPR036390">
    <property type="entry name" value="WH_DNA-bd_sf"/>
</dbReference>
<dbReference type="InterPro" id="IPR036388">
    <property type="entry name" value="WH-like_DNA-bd_sf"/>
</dbReference>
<proteinExistence type="predicted"/>
<evidence type="ECO:0000313" key="5">
    <source>
        <dbReference type="EMBL" id="GII54079.1"/>
    </source>
</evidence>
<keyword evidence="3" id="KW-0804">Transcription</keyword>
<dbReference type="InterPro" id="IPR002577">
    <property type="entry name" value="HTH_HxlR"/>
</dbReference>
<keyword evidence="2" id="KW-0238">DNA-binding</keyword>
<dbReference type="GO" id="GO:0003677">
    <property type="term" value="F:DNA binding"/>
    <property type="evidence" value="ECO:0007669"/>
    <property type="project" value="UniProtKB-KW"/>
</dbReference>
<gene>
    <name evidence="5" type="ORF">Pth03_24680</name>
</gene>
<dbReference type="Pfam" id="PF01638">
    <property type="entry name" value="HxlR"/>
    <property type="match status" value="1"/>
</dbReference>
<evidence type="ECO:0000256" key="1">
    <source>
        <dbReference type="ARBA" id="ARBA00023015"/>
    </source>
</evidence>
<dbReference type="RefSeq" id="WP_203944282.1">
    <property type="nucleotide sequence ID" value="NZ_BOOR01000012.1"/>
</dbReference>
<evidence type="ECO:0000313" key="6">
    <source>
        <dbReference type="Proteomes" id="UP000605992"/>
    </source>
</evidence>
<sequence length="118" mass="12607">MALEPPTHADAAACERGDAALSRAFSFLGKRWTAVVLGCLRPGPAGFRELSRAIGGVSDSVLSDRLSELTEQGLVARTVDEGPPVAVFYELTERGRALMPALDQISTWAREHLSQGEA</sequence>
<accession>A0A8J3XVA4</accession>